<protein>
    <recommendedName>
        <fullName evidence="3">DUF6533 domain-containing protein</fullName>
    </recommendedName>
</protein>
<feature type="transmembrane region" description="Helical" evidence="2">
    <location>
        <begin position="126"/>
        <end position="148"/>
    </location>
</feature>
<accession>A0A4R0RAC0</accession>
<evidence type="ECO:0000313" key="4">
    <source>
        <dbReference type="EMBL" id="TCD61109.1"/>
    </source>
</evidence>
<name>A0A4R0RAC0_9APHY</name>
<keyword evidence="5" id="KW-1185">Reference proteome</keyword>
<feature type="domain" description="DUF6533" evidence="3">
    <location>
        <begin position="27"/>
        <end position="67"/>
    </location>
</feature>
<dbReference type="EMBL" id="RWJN01000504">
    <property type="protein sequence ID" value="TCD61109.1"/>
    <property type="molecule type" value="Genomic_DNA"/>
</dbReference>
<feature type="transmembrane region" description="Helical" evidence="2">
    <location>
        <begin position="168"/>
        <end position="192"/>
    </location>
</feature>
<dbReference type="Proteomes" id="UP000292702">
    <property type="component" value="Unassembled WGS sequence"/>
</dbReference>
<keyword evidence="2" id="KW-1133">Transmembrane helix</keyword>
<keyword evidence="2" id="KW-0472">Membrane</keyword>
<feature type="transmembrane region" description="Helical" evidence="2">
    <location>
        <begin position="236"/>
        <end position="258"/>
    </location>
</feature>
<evidence type="ECO:0000313" key="5">
    <source>
        <dbReference type="Proteomes" id="UP000292702"/>
    </source>
</evidence>
<dbReference type="InterPro" id="IPR045340">
    <property type="entry name" value="DUF6533"/>
</dbReference>
<sequence length="329" mass="37203">MSFGFRVLVESTAEVVAQTRDVSRSEMAAVTLLTYDIIITIGDEVEVIWKRQWTFAKCLYVAARYLPWIVQLALIAINADGSTGLFFSTADCHRWIAIQGTILQLIITTVDVVLITRVYALYNRNLTLTGILVALFCVEISSLSYILSQVAPNLTFNDDCFVIRSPKIFVYYWITSLVFETLLFLLTLYKFFQAVRTGWGRRPVMQQFVGDGTWAYTLIFIAMLINSLFYKLVHSPLAGICFTWLLTVLSFAGSRLILNPRLRSYSHFQTQDTEVELDNLPPISPLSPLSPLSERSPITPSSAAGGKLRFGKGDWWDEVQDDRYGDEVA</sequence>
<organism evidence="4 5">
    <name type="scientific">Steccherinum ochraceum</name>
    <dbReference type="NCBI Taxonomy" id="92696"/>
    <lineage>
        <taxon>Eukaryota</taxon>
        <taxon>Fungi</taxon>
        <taxon>Dikarya</taxon>
        <taxon>Basidiomycota</taxon>
        <taxon>Agaricomycotina</taxon>
        <taxon>Agaricomycetes</taxon>
        <taxon>Polyporales</taxon>
        <taxon>Steccherinaceae</taxon>
        <taxon>Steccherinum</taxon>
    </lineage>
</organism>
<evidence type="ECO:0000256" key="2">
    <source>
        <dbReference type="SAM" id="Phobius"/>
    </source>
</evidence>
<dbReference type="Pfam" id="PF20151">
    <property type="entry name" value="DUF6533"/>
    <property type="match status" value="1"/>
</dbReference>
<evidence type="ECO:0000256" key="1">
    <source>
        <dbReference type="SAM" id="MobiDB-lite"/>
    </source>
</evidence>
<reference evidence="4 5" key="1">
    <citation type="submission" date="2018-11" db="EMBL/GenBank/DDBJ databases">
        <title>Genome assembly of Steccherinum ochraceum LE-BIN_3174, the white-rot fungus of the Steccherinaceae family (The Residual Polyporoid clade, Polyporales, Basidiomycota).</title>
        <authorList>
            <person name="Fedorova T.V."/>
            <person name="Glazunova O.A."/>
            <person name="Landesman E.O."/>
            <person name="Moiseenko K.V."/>
            <person name="Psurtseva N.V."/>
            <person name="Savinova O.S."/>
            <person name="Shakhova N.V."/>
            <person name="Tyazhelova T.V."/>
            <person name="Vasina D.V."/>
        </authorList>
    </citation>
    <scope>NUCLEOTIDE SEQUENCE [LARGE SCALE GENOMIC DNA]</scope>
    <source>
        <strain evidence="4 5">LE-BIN_3174</strain>
    </source>
</reference>
<comment type="caution">
    <text evidence="4">The sequence shown here is derived from an EMBL/GenBank/DDBJ whole genome shotgun (WGS) entry which is preliminary data.</text>
</comment>
<feature type="transmembrane region" description="Helical" evidence="2">
    <location>
        <begin position="213"/>
        <end position="230"/>
    </location>
</feature>
<keyword evidence="2" id="KW-0812">Transmembrane</keyword>
<gene>
    <name evidence="4" type="ORF">EIP91_009027</name>
</gene>
<proteinExistence type="predicted"/>
<feature type="transmembrane region" description="Helical" evidence="2">
    <location>
        <begin position="58"/>
        <end position="77"/>
    </location>
</feature>
<dbReference type="AlphaFoldDB" id="A0A4R0RAC0"/>
<feature type="region of interest" description="Disordered" evidence="1">
    <location>
        <begin position="287"/>
        <end position="311"/>
    </location>
</feature>
<evidence type="ECO:0000259" key="3">
    <source>
        <dbReference type="Pfam" id="PF20151"/>
    </source>
</evidence>
<feature type="transmembrane region" description="Helical" evidence="2">
    <location>
        <begin position="97"/>
        <end position="119"/>
    </location>
</feature>
<dbReference type="OrthoDB" id="2637653at2759"/>